<dbReference type="PANTHER" id="PTHR47169">
    <property type="entry name" value="OS01G0541250 PROTEIN"/>
    <property type="match status" value="1"/>
</dbReference>
<accession>A0A6A5ACL8</accession>
<comment type="caution">
    <text evidence="1">The sequence shown here is derived from an EMBL/GenBank/DDBJ whole genome shotgun (WGS) entry which is preliminary data.</text>
</comment>
<evidence type="ECO:0000313" key="1">
    <source>
        <dbReference type="EMBL" id="KAF0774918.1"/>
    </source>
</evidence>
<gene>
    <name evidence="1" type="ORF">AaE_001382</name>
</gene>
<protein>
    <submittedName>
        <fullName evidence="1">Uncharacterized protein</fullName>
    </submittedName>
</protein>
<proteinExistence type="predicted"/>
<name>A0A6A5ACL8_APHAT</name>
<dbReference type="PANTHER" id="PTHR47169:SF4">
    <property type="entry name" value="TRANSPOSASE TC1-LIKE DOMAIN-CONTAINING PROTEIN"/>
    <property type="match status" value="1"/>
</dbReference>
<dbReference type="Gene3D" id="3.30.420.10">
    <property type="entry name" value="Ribonuclease H-like superfamily/Ribonuclease H"/>
    <property type="match status" value="1"/>
</dbReference>
<dbReference type="EMBL" id="VJMI01002876">
    <property type="protein sequence ID" value="KAF0774918.1"/>
    <property type="molecule type" value="Genomic_DNA"/>
</dbReference>
<evidence type="ECO:0000313" key="2">
    <source>
        <dbReference type="Proteomes" id="UP000469452"/>
    </source>
</evidence>
<dbReference type="VEuPathDB" id="FungiDB:H257_12039"/>
<dbReference type="AlphaFoldDB" id="A0A6A5ACL8"/>
<reference evidence="1 2" key="1">
    <citation type="submission" date="2019-06" db="EMBL/GenBank/DDBJ databases">
        <title>Genomics analysis of Aphanomyces spp. identifies a new class of oomycete effector associated with host adaptation.</title>
        <authorList>
            <person name="Gaulin E."/>
        </authorList>
    </citation>
    <scope>NUCLEOTIDE SEQUENCE [LARGE SCALE GENOMIC DNA]</scope>
    <source>
        <strain evidence="1 2">E</strain>
    </source>
</reference>
<dbReference type="Proteomes" id="UP000469452">
    <property type="component" value="Unassembled WGS sequence"/>
</dbReference>
<dbReference type="GO" id="GO:0003676">
    <property type="term" value="F:nucleic acid binding"/>
    <property type="evidence" value="ECO:0007669"/>
    <property type="project" value="InterPro"/>
</dbReference>
<sequence length="204" mass="22993">MFLCAVARPRYVHATNKWWDGKLGIWPFVASVEAQRDSVNRPAGTLETKSISVTNDVYRTVLLDKVLPSIVAMWPCEDRVIKHQNDTRPAARDAIRRAAPNGPGQVCGDGMDHTAGAAARPTPMSLTLDFAAMQYLQHRTSSRTIDELVGYVTSSFDEYPHERLNHTFMSLLACLIETMIRFETTPTSCLTCRKRSMSERECYH</sequence>
<dbReference type="InterPro" id="IPR036397">
    <property type="entry name" value="RNaseH_sf"/>
</dbReference>
<organism evidence="1 2">
    <name type="scientific">Aphanomyces astaci</name>
    <name type="common">Crayfish plague agent</name>
    <dbReference type="NCBI Taxonomy" id="112090"/>
    <lineage>
        <taxon>Eukaryota</taxon>
        <taxon>Sar</taxon>
        <taxon>Stramenopiles</taxon>
        <taxon>Oomycota</taxon>
        <taxon>Saprolegniomycetes</taxon>
        <taxon>Saprolegniales</taxon>
        <taxon>Verrucalvaceae</taxon>
        <taxon>Aphanomyces</taxon>
    </lineage>
</organism>